<keyword evidence="2" id="KW-0396">Initiation factor</keyword>
<evidence type="ECO:0000313" key="5">
    <source>
        <dbReference type="Proteomes" id="UP001420932"/>
    </source>
</evidence>
<organism evidence="4 5">
    <name type="scientific">Stephania yunnanensis</name>
    <dbReference type="NCBI Taxonomy" id="152371"/>
    <lineage>
        <taxon>Eukaryota</taxon>
        <taxon>Viridiplantae</taxon>
        <taxon>Streptophyta</taxon>
        <taxon>Embryophyta</taxon>
        <taxon>Tracheophyta</taxon>
        <taxon>Spermatophyta</taxon>
        <taxon>Magnoliopsida</taxon>
        <taxon>Ranunculales</taxon>
        <taxon>Menispermaceae</taxon>
        <taxon>Menispermoideae</taxon>
        <taxon>Cissampelideae</taxon>
        <taxon>Stephania</taxon>
    </lineage>
</organism>
<dbReference type="InterPro" id="IPR051855">
    <property type="entry name" value="eIF2B_beta_subunit"/>
</dbReference>
<keyword evidence="3" id="KW-0648">Protein biosynthesis</keyword>
<reference evidence="4 5" key="1">
    <citation type="submission" date="2024-01" db="EMBL/GenBank/DDBJ databases">
        <title>Genome assemblies of Stephania.</title>
        <authorList>
            <person name="Yang L."/>
        </authorList>
    </citation>
    <scope>NUCLEOTIDE SEQUENCE [LARGE SCALE GENOMIC DNA]</scope>
    <source>
        <strain evidence="4">YNDBR</strain>
        <tissue evidence="4">Leaf</tissue>
    </source>
</reference>
<dbReference type="Proteomes" id="UP001420932">
    <property type="component" value="Unassembled WGS sequence"/>
</dbReference>
<dbReference type="PANTHER" id="PTHR45859">
    <property type="entry name" value="TRANSLATION INITIATION FACTOR EIF-2B SUBUNIT BETA"/>
    <property type="match status" value="1"/>
</dbReference>
<evidence type="ECO:0000256" key="1">
    <source>
        <dbReference type="ARBA" id="ARBA00022490"/>
    </source>
</evidence>
<proteinExistence type="predicted"/>
<name>A0AAP0IVY2_9MAGN</name>
<dbReference type="GO" id="GO:0005851">
    <property type="term" value="C:eukaryotic translation initiation factor 2B complex"/>
    <property type="evidence" value="ECO:0007669"/>
    <property type="project" value="TreeGrafter"/>
</dbReference>
<protein>
    <submittedName>
        <fullName evidence="4">Uncharacterized protein</fullName>
    </submittedName>
</protein>
<keyword evidence="5" id="KW-1185">Reference proteome</keyword>
<evidence type="ECO:0000256" key="3">
    <source>
        <dbReference type="ARBA" id="ARBA00022917"/>
    </source>
</evidence>
<dbReference type="GO" id="GO:0005085">
    <property type="term" value="F:guanyl-nucleotide exchange factor activity"/>
    <property type="evidence" value="ECO:0007669"/>
    <property type="project" value="TreeGrafter"/>
</dbReference>
<sequence length="194" mass="22229">MANNVSIRCTYHETDRLRQVIEKEMLKVETLMVECKDRHYKFDKKLLPHLFAIHMPTAPYLPTLFLLSKSRNASRDALKMVQRSDRSFNYDAIKVNDLYESEELLIMSVARIIKNNQKQIDSNMAPRGSRHCIGDEASCMLRKVLLNDLRSPSELLDFGEFSDCLDYGGGTGASLHVVNPAFYYVPPKLVRALT</sequence>
<accession>A0AAP0IVY2</accession>
<evidence type="ECO:0000256" key="2">
    <source>
        <dbReference type="ARBA" id="ARBA00022540"/>
    </source>
</evidence>
<dbReference type="AlphaFoldDB" id="A0AAP0IVY2"/>
<keyword evidence="1" id="KW-0963">Cytoplasm</keyword>
<gene>
    <name evidence="4" type="ORF">Syun_019792</name>
</gene>
<dbReference type="PANTHER" id="PTHR45859:SF1">
    <property type="entry name" value="TRANSLATION INITIATION FACTOR EIF-2B SUBUNIT BETA"/>
    <property type="match status" value="1"/>
</dbReference>
<dbReference type="GO" id="GO:0003743">
    <property type="term" value="F:translation initiation factor activity"/>
    <property type="evidence" value="ECO:0007669"/>
    <property type="project" value="UniProtKB-KW"/>
</dbReference>
<comment type="caution">
    <text evidence="4">The sequence shown here is derived from an EMBL/GenBank/DDBJ whole genome shotgun (WGS) entry which is preliminary data.</text>
</comment>
<evidence type="ECO:0000313" key="4">
    <source>
        <dbReference type="EMBL" id="KAK9122175.1"/>
    </source>
</evidence>
<dbReference type="EMBL" id="JBBNAF010000008">
    <property type="protein sequence ID" value="KAK9122175.1"/>
    <property type="molecule type" value="Genomic_DNA"/>
</dbReference>